<dbReference type="EMBL" id="JAEHOC010000008">
    <property type="protein sequence ID" value="KAG2439593.1"/>
    <property type="molecule type" value="Genomic_DNA"/>
</dbReference>
<sequence>MAELEALLAASQARQAAERAAAEARAAAAARPESPPDAFVSTHFVSVEPMQIPDTDSDEDEEPVQARSKAPMAAASPTAKRRSSVVTFDGASLAGSGSVLAAGPQPPGMARAPSFSRSRSYRDRDSGTNVNIVGGTPNAVLAAAMFTAAATGGGGGGSATFVAGSGRSFTGHGGAPLASPEATGSGMATGAPMLGRAPSMRRGSVTEVGAVGVLPPPPPPPLMSSTSMRRRSSVEPGIGQGQQLQHTTSSSAAIARVTSGGFEGVLGVANNGGSFGHGGVAQAAAGGAALRASSDRTAGGGGRFMQMLKGMFSGGDSSSRDGAEPASAPQQHIAAAAGGAMHQSALGGVNRQRADSVSFSAARSGLSFVGRSAQSVTSVPSMTGMTAHRAPSSSQQAFTAAAASAGIAAVGGSGMSFSGQQQYVGGVVGSGPSFSGGGRGHALVPTASNNGRRASSTTISAGSFRAPSNSQIPHVVQAQEGAGGSLPVLSRARSVNTAAAVATLSALAR</sequence>
<feature type="compositionally biased region" description="Low complexity" evidence="1">
    <location>
        <begin position="1"/>
        <end position="15"/>
    </location>
</feature>
<feature type="region of interest" description="Disordered" evidence="1">
    <location>
        <begin position="293"/>
        <end position="330"/>
    </location>
</feature>
<keyword evidence="3" id="KW-1185">Reference proteome</keyword>
<gene>
    <name evidence="2" type="ORF">HXX76_004945</name>
</gene>
<dbReference type="OrthoDB" id="10594520at2759"/>
<evidence type="ECO:0000313" key="3">
    <source>
        <dbReference type="Proteomes" id="UP000650467"/>
    </source>
</evidence>
<protein>
    <submittedName>
        <fullName evidence="2">Uncharacterized protein</fullName>
    </submittedName>
</protein>
<feature type="compositionally biased region" description="Polar residues" evidence="1">
    <location>
        <begin position="446"/>
        <end position="466"/>
    </location>
</feature>
<dbReference type="AlphaFoldDB" id="A0A835TAN0"/>
<proteinExistence type="predicted"/>
<feature type="region of interest" description="Disordered" evidence="1">
    <location>
        <begin position="444"/>
        <end position="466"/>
    </location>
</feature>
<comment type="caution">
    <text evidence="2">The sequence shown here is derived from an EMBL/GenBank/DDBJ whole genome shotgun (WGS) entry which is preliminary data.</text>
</comment>
<evidence type="ECO:0000313" key="2">
    <source>
        <dbReference type="EMBL" id="KAG2439593.1"/>
    </source>
</evidence>
<feature type="region of interest" description="Disordered" evidence="1">
    <location>
        <begin position="1"/>
        <end position="81"/>
    </location>
</feature>
<evidence type="ECO:0000256" key="1">
    <source>
        <dbReference type="SAM" id="MobiDB-lite"/>
    </source>
</evidence>
<feature type="region of interest" description="Disordered" evidence="1">
    <location>
        <begin position="171"/>
        <end position="247"/>
    </location>
</feature>
<accession>A0A835TAN0</accession>
<reference evidence="2" key="1">
    <citation type="journal article" date="2020" name="bioRxiv">
        <title>Comparative genomics of Chlamydomonas.</title>
        <authorList>
            <person name="Craig R.J."/>
            <person name="Hasan A.R."/>
            <person name="Ness R.W."/>
            <person name="Keightley P.D."/>
        </authorList>
    </citation>
    <scope>NUCLEOTIDE SEQUENCE</scope>
    <source>
        <strain evidence="2">SAG 7.73</strain>
    </source>
</reference>
<feature type="region of interest" description="Disordered" evidence="1">
    <location>
        <begin position="98"/>
        <end position="132"/>
    </location>
</feature>
<dbReference type="Proteomes" id="UP000650467">
    <property type="component" value="Unassembled WGS sequence"/>
</dbReference>
<organism evidence="2 3">
    <name type="scientific">Chlamydomonas incerta</name>
    <dbReference type="NCBI Taxonomy" id="51695"/>
    <lineage>
        <taxon>Eukaryota</taxon>
        <taxon>Viridiplantae</taxon>
        <taxon>Chlorophyta</taxon>
        <taxon>core chlorophytes</taxon>
        <taxon>Chlorophyceae</taxon>
        <taxon>CS clade</taxon>
        <taxon>Chlamydomonadales</taxon>
        <taxon>Chlamydomonadaceae</taxon>
        <taxon>Chlamydomonas</taxon>
    </lineage>
</organism>
<name>A0A835TAN0_CHLIN</name>